<feature type="domain" description="Plastocyanin-like" evidence="15">
    <location>
        <begin position="446"/>
        <end position="565"/>
    </location>
</feature>
<evidence type="ECO:0000313" key="17">
    <source>
        <dbReference type="EMBL" id="KAK8975037.1"/>
    </source>
</evidence>
<sequence>MSPSLSLRMANSVAFVFVFVYLPLSSYFQAFHAMAHEWPAGGSTRFYDFKVQTMRVTKLCNTKEIVTVNKMFPGPVVYVQEDDRIIVNVTNETPYNATIHWHGVRQKLSCWFDGPSYITQCPIQAGQSFTYEFTMVKQKGTFFWHAHVSWLRATVYGAIVVYPKTGVPYPFKQPYEEHIVILGEYWLRDVLQLEQQVLASGGPAPPADAFTINGHPGPNYNCSRNDVYRIDVVPGKTYLLRLINAGLNMENFFAIANHKLTVVEADAEYTKPFTTDRVMLGPGQTMNVLVTADQTIGKYSMAMGPYMSAQNISFQRISAIAYFQYLGAVPNSVSLPAKLPNFNDNLAVKTVMDGLRSLNPVDVPKKIDANLFVTVGLNVNKCRSKTPQKNCRGMNNGTFAASMNNISFIKPTISILEAYYKKIGGQFTVDFPGAPLQFYDFANGAPNNAPNNTQAINGTRTKVLKFGSRVQLIFQDTSTVTTENHPIHLHGYSFYVVGYGTGNFNPQTANFNLIDPPYMNTIGVPVGGWAAIRFVADNPGVWFMHCHLDIHQSWGLGAVLIVENGKGELETLPHPPADLPRC</sequence>
<comment type="similarity">
    <text evidence="3 13">Belongs to the multicopper oxidase family.</text>
</comment>
<evidence type="ECO:0000256" key="11">
    <source>
        <dbReference type="ARBA" id="ARBA00023180"/>
    </source>
</evidence>
<evidence type="ECO:0000256" key="8">
    <source>
        <dbReference type="ARBA" id="ARBA00022737"/>
    </source>
</evidence>
<keyword evidence="12 13" id="KW-0439">Lignin degradation</keyword>
<keyword evidence="10 13" id="KW-0186">Copper</keyword>
<evidence type="ECO:0000259" key="15">
    <source>
        <dbReference type="Pfam" id="PF07731"/>
    </source>
</evidence>
<evidence type="ECO:0000256" key="13">
    <source>
        <dbReference type="RuleBase" id="RU361119"/>
    </source>
</evidence>
<comment type="cofactor">
    <cofactor evidence="13">
        <name>Cu cation</name>
        <dbReference type="ChEBI" id="CHEBI:23378"/>
    </cofactor>
    <text evidence="13">Binds 4 Cu cations per monomer.</text>
</comment>
<dbReference type="InterPro" id="IPR008972">
    <property type="entry name" value="Cupredoxin"/>
</dbReference>
<feature type="domain" description="Plastocyanin-like" evidence="16">
    <location>
        <begin position="51"/>
        <end position="164"/>
    </location>
</feature>
<dbReference type="InterPro" id="IPR045087">
    <property type="entry name" value="Cu-oxidase_fam"/>
</dbReference>
<dbReference type="InterPro" id="IPR011707">
    <property type="entry name" value="Cu-oxidase-like_N"/>
</dbReference>
<name>A0ABR2NFT6_9ROSI</name>
<dbReference type="CDD" id="cd13849">
    <property type="entry name" value="CuRO_1_LCC_plant"/>
    <property type="match status" value="1"/>
</dbReference>
<dbReference type="EC" id="1.10.3.2" evidence="4 13"/>
<dbReference type="InterPro" id="IPR033138">
    <property type="entry name" value="Cu_oxidase_CS"/>
</dbReference>
<evidence type="ECO:0000256" key="1">
    <source>
        <dbReference type="ARBA" id="ARBA00000349"/>
    </source>
</evidence>
<evidence type="ECO:0000256" key="7">
    <source>
        <dbReference type="ARBA" id="ARBA00022723"/>
    </source>
</evidence>
<keyword evidence="11" id="KW-0325">Glycoprotein</keyword>
<keyword evidence="18" id="KW-1185">Reference proteome</keyword>
<protein>
    <recommendedName>
        <fullName evidence="4 13">Laccase</fullName>
        <ecNumber evidence="4 13">1.10.3.2</ecNumber>
    </recommendedName>
    <alternativeName>
        <fullName evidence="13">Benzenediol:oxygen oxidoreductase</fullName>
    </alternativeName>
    <alternativeName>
        <fullName evidence="13">Diphenol oxidase</fullName>
    </alternativeName>
    <alternativeName>
        <fullName evidence="13">Urishiol oxidase</fullName>
    </alternativeName>
</protein>
<evidence type="ECO:0000256" key="5">
    <source>
        <dbReference type="ARBA" id="ARBA00022523"/>
    </source>
</evidence>
<dbReference type="Pfam" id="PF07731">
    <property type="entry name" value="Cu-oxidase_2"/>
    <property type="match status" value="1"/>
</dbReference>
<dbReference type="InterPro" id="IPR002355">
    <property type="entry name" value="Cu_oxidase_Cu_BS"/>
</dbReference>
<keyword evidence="9 13" id="KW-0560">Oxidoreductase</keyword>
<gene>
    <name evidence="17" type="ORF">V6N11_058094</name>
</gene>
<dbReference type="InterPro" id="IPR034288">
    <property type="entry name" value="CuRO_1_LCC"/>
</dbReference>
<dbReference type="InterPro" id="IPR001117">
    <property type="entry name" value="Cu-oxidase_2nd"/>
</dbReference>
<dbReference type="CDD" id="cd13875">
    <property type="entry name" value="CuRO_2_LCC_plant"/>
    <property type="match status" value="1"/>
</dbReference>
<keyword evidence="6 13" id="KW-0964">Secreted</keyword>
<evidence type="ECO:0000256" key="4">
    <source>
        <dbReference type="ARBA" id="ARBA00012297"/>
    </source>
</evidence>
<evidence type="ECO:0000259" key="14">
    <source>
        <dbReference type="Pfam" id="PF00394"/>
    </source>
</evidence>
<accession>A0ABR2NFT6</accession>
<organism evidence="17 18">
    <name type="scientific">Hibiscus sabdariffa</name>
    <name type="common">roselle</name>
    <dbReference type="NCBI Taxonomy" id="183260"/>
    <lineage>
        <taxon>Eukaryota</taxon>
        <taxon>Viridiplantae</taxon>
        <taxon>Streptophyta</taxon>
        <taxon>Embryophyta</taxon>
        <taxon>Tracheophyta</taxon>
        <taxon>Spermatophyta</taxon>
        <taxon>Magnoliopsida</taxon>
        <taxon>eudicotyledons</taxon>
        <taxon>Gunneridae</taxon>
        <taxon>Pentapetalae</taxon>
        <taxon>rosids</taxon>
        <taxon>malvids</taxon>
        <taxon>Malvales</taxon>
        <taxon>Malvaceae</taxon>
        <taxon>Malvoideae</taxon>
        <taxon>Hibiscus</taxon>
    </lineage>
</organism>
<evidence type="ECO:0000259" key="16">
    <source>
        <dbReference type="Pfam" id="PF07732"/>
    </source>
</evidence>
<evidence type="ECO:0000256" key="6">
    <source>
        <dbReference type="ARBA" id="ARBA00022525"/>
    </source>
</evidence>
<keyword evidence="5 13" id="KW-0052">Apoplast</keyword>
<keyword evidence="7 13" id="KW-0479">Metal-binding</keyword>
<dbReference type="PANTHER" id="PTHR11709:SF324">
    <property type="entry name" value="LACCASE-6"/>
    <property type="match status" value="1"/>
</dbReference>
<dbReference type="Pfam" id="PF00394">
    <property type="entry name" value="Cu-oxidase"/>
    <property type="match status" value="1"/>
</dbReference>
<dbReference type="Proteomes" id="UP001396334">
    <property type="component" value="Unassembled WGS sequence"/>
</dbReference>
<dbReference type="PROSITE" id="PS00080">
    <property type="entry name" value="MULTICOPPER_OXIDASE2"/>
    <property type="match status" value="1"/>
</dbReference>
<dbReference type="PROSITE" id="PS00079">
    <property type="entry name" value="MULTICOPPER_OXIDASE1"/>
    <property type="match status" value="1"/>
</dbReference>
<dbReference type="Gene3D" id="2.60.40.420">
    <property type="entry name" value="Cupredoxins - blue copper proteins"/>
    <property type="match status" value="3"/>
</dbReference>
<evidence type="ECO:0000313" key="18">
    <source>
        <dbReference type="Proteomes" id="UP001396334"/>
    </source>
</evidence>
<comment type="subcellular location">
    <subcellularLocation>
        <location evidence="2 13">Secreted</location>
        <location evidence="2 13">Extracellular space</location>
        <location evidence="2 13">Apoplast</location>
    </subcellularLocation>
</comment>
<dbReference type="InterPro" id="IPR034289">
    <property type="entry name" value="CuRO_3_LCC"/>
</dbReference>
<dbReference type="NCBIfam" id="TIGR03389">
    <property type="entry name" value="laccase"/>
    <property type="match status" value="1"/>
</dbReference>
<dbReference type="InterPro" id="IPR011706">
    <property type="entry name" value="Cu-oxidase_C"/>
</dbReference>
<keyword evidence="8 13" id="KW-0677">Repeat</keyword>
<dbReference type="CDD" id="cd13897">
    <property type="entry name" value="CuRO_3_LCC_plant"/>
    <property type="match status" value="1"/>
</dbReference>
<evidence type="ECO:0000256" key="12">
    <source>
        <dbReference type="ARBA" id="ARBA00023185"/>
    </source>
</evidence>
<comment type="caution">
    <text evidence="17">The sequence shown here is derived from an EMBL/GenBank/DDBJ whole genome shotgun (WGS) entry which is preliminary data.</text>
</comment>
<proteinExistence type="inferred from homology"/>
<dbReference type="SUPFAM" id="SSF49503">
    <property type="entry name" value="Cupredoxins"/>
    <property type="match status" value="3"/>
</dbReference>
<dbReference type="InterPro" id="IPR034285">
    <property type="entry name" value="CuRO_2_LCC"/>
</dbReference>
<comment type="function">
    <text evidence="13">Lignin degradation and detoxification of lignin-derived products.</text>
</comment>
<dbReference type="InterPro" id="IPR017761">
    <property type="entry name" value="Laccase"/>
</dbReference>
<evidence type="ECO:0000256" key="10">
    <source>
        <dbReference type="ARBA" id="ARBA00023008"/>
    </source>
</evidence>
<reference evidence="17 18" key="1">
    <citation type="journal article" date="2024" name="G3 (Bethesda)">
        <title>Genome assembly of Hibiscus sabdariffa L. provides insights into metabolisms of medicinal natural products.</title>
        <authorList>
            <person name="Kim T."/>
        </authorList>
    </citation>
    <scope>NUCLEOTIDE SEQUENCE [LARGE SCALE GENOMIC DNA]</scope>
    <source>
        <strain evidence="17">TK-2024</strain>
        <tissue evidence="17">Old leaves</tissue>
    </source>
</reference>
<comment type="catalytic activity">
    <reaction evidence="1 13">
        <text>4 hydroquinone + O2 = 4 benzosemiquinone + 2 H2O</text>
        <dbReference type="Rhea" id="RHEA:11276"/>
        <dbReference type="ChEBI" id="CHEBI:15377"/>
        <dbReference type="ChEBI" id="CHEBI:15379"/>
        <dbReference type="ChEBI" id="CHEBI:17594"/>
        <dbReference type="ChEBI" id="CHEBI:17977"/>
        <dbReference type="EC" id="1.10.3.2"/>
    </reaction>
</comment>
<evidence type="ECO:0000256" key="2">
    <source>
        <dbReference type="ARBA" id="ARBA00004271"/>
    </source>
</evidence>
<feature type="domain" description="Plastocyanin-like" evidence="14">
    <location>
        <begin position="177"/>
        <end position="327"/>
    </location>
</feature>
<evidence type="ECO:0000256" key="9">
    <source>
        <dbReference type="ARBA" id="ARBA00023002"/>
    </source>
</evidence>
<dbReference type="EMBL" id="JBBPBN010000152">
    <property type="protein sequence ID" value="KAK8975037.1"/>
    <property type="molecule type" value="Genomic_DNA"/>
</dbReference>
<evidence type="ECO:0000256" key="3">
    <source>
        <dbReference type="ARBA" id="ARBA00010609"/>
    </source>
</evidence>
<dbReference type="PANTHER" id="PTHR11709">
    <property type="entry name" value="MULTI-COPPER OXIDASE"/>
    <property type="match status" value="1"/>
</dbReference>
<dbReference type="Pfam" id="PF07732">
    <property type="entry name" value="Cu-oxidase_3"/>
    <property type="match status" value="1"/>
</dbReference>